<evidence type="ECO:0000313" key="1">
    <source>
        <dbReference type="EMBL" id="KAG7313107.1"/>
    </source>
</evidence>
<proteinExistence type="predicted"/>
<organism evidence="3 4">
    <name type="scientific">Plutella xylostella</name>
    <name type="common">Diamondback moth</name>
    <name type="synonym">Plutella maculipennis</name>
    <dbReference type="NCBI Taxonomy" id="51655"/>
    <lineage>
        <taxon>Eukaryota</taxon>
        <taxon>Metazoa</taxon>
        <taxon>Ecdysozoa</taxon>
        <taxon>Arthropoda</taxon>
        <taxon>Hexapoda</taxon>
        <taxon>Insecta</taxon>
        <taxon>Pterygota</taxon>
        <taxon>Neoptera</taxon>
        <taxon>Endopterygota</taxon>
        <taxon>Lepidoptera</taxon>
        <taxon>Glossata</taxon>
        <taxon>Ditrysia</taxon>
        <taxon>Yponomeutoidea</taxon>
        <taxon>Plutellidae</taxon>
        <taxon>Plutella</taxon>
    </lineage>
</organism>
<dbReference type="EMBL" id="JAHIBW010000001">
    <property type="protein sequence ID" value="KAG7313110.1"/>
    <property type="molecule type" value="Genomic_DNA"/>
</dbReference>
<comment type="caution">
    <text evidence="3">The sequence shown here is derived from an EMBL/GenBank/DDBJ whole genome shotgun (WGS) entry which is preliminary data.</text>
</comment>
<evidence type="ECO:0000313" key="3">
    <source>
        <dbReference type="EMBL" id="KAG7313110.1"/>
    </source>
</evidence>
<dbReference type="EMBL" id="JAHIBW010000001">
    <property type="protein sequence ID" value="KAG7313108.1"/>
    <property type="molecule type" value="Genomic_DNA"/>
</dbReference>
<accession>A0ABQ7R766</accession>
<dbReference type="EMBL" id="JAHIBW010000001">
    <property type="protein sequence ID" value="KAG7313107.1"/>
    <property type="molecule type" value="Genomic_DNA"/>
</dbReference>
<sequence>MLVVFHTTLAASKVEQQAADISKAWKFDASQINIDPSTWTTEFRERMMKVGVGMAKAVPMRTPAVEWYRTFWLDQGGGTPKLMCGGEEITEVNLTHTDHYVYLGQDDPFN</sequence>
<evidence type="ECO:0000313" key="4">
    <source>
        <dbReference type="Proteomes" id="UP000823941"/>
    </source>
</evidence>
<evidence type="ECO:0000313" key="2">
    <source>
        <dbReference type="EMBL" id="KAG7313108.1"/>
    </source>
</evidence>
<protein>
    <submittedName>
        <fullName evidence="3">Uncharacterized protein</fullName>
    </submittedName>
</protein>
<gene>
    <name evidence="1" type="ORF">JYU34_000192</name>
    <name evidence="2" type="ORF">JYU34_000193</name>
    <name evidence="3" type="ORF">JYU34_000195</name>
</gene>
<reference evidence="3 4" key="1">
    <citation type="submission" date="2021-06" db="EMBL/GenBank/DDBJ databases">
        <title>A haploid diamondback moth (Plutella xylostella L.) genome assembly resolves 31 chromosomes and identifies a diamide resistance mutation.</title>
        <authorList>
            <person name="Ward C.M."/>
            <person name="Perry K.D."/>
            <person name="Baker G."/>
            <person name="Powis K."/>
            <person name="Heckel D.G."/>
            <person name="Baxter S.W."/>
        </authorList>
    </citation>
    <scope>NUCLEOTIDE SEQUENCE [LARGE SCALE GENOMIC DNA]</scope>
    <source>
        <strain evidence="3 4">LV</strain>
        <tissue evidence="3">Single pupa</tissue>
    </source>
</reference>
<keyword evidence="4" id="KW-1185">Reference proteome</keyword>
<dbReference type="Proteomes" id="UP000823941">
    <property type="component" value="Chromosome 1"/>
</dbReference>
<name>A0ABQ7R766_PLUXY</name>